<comment type="caution">
    <text evidence="1">The sequence shown here is derived from an EMBL/GenBank/DDBJ whole genome shotgun (WGS) entry which is preliminary data.</text>
</comment>
<proteinExistence type="predicted"/>
<dbReference type="Proteomes" id="UP001177670">
    <property type="component" value="Unassembled WGS sequence"/>
</dbReference>
<organism evidence="1 2">
    <name type="scientific">Melipona bicolor</name>
    <dbReference type="NCBI Taxonomy" id="60889"/>
    <lineage>
        <taxon>Eukaryota</taxon>
        <taxon>Metazoa</taxon>
        <taxon>Ecdysozoa</taxon>
        <taxon>Arthropoda</taxon>
        <taxon>Hexapoda</taxon>
        <taxon>Insecta</taxon>
        <taxon>Pterygota</taxon>
        <taxon>Neoptera</taxon>
        <taxon>Endopterygota</taxon>
        <taxon>Hymenoptera</taxon>
        <taxon>Apocrita</taxon>
        <taxon>Aculeata</taxon>
        <taxon>Apoidea</taxon>
        <taxon>Anthophila</taxon>
        <taxon>Apidae</taxon>
        <taxon>Melipona</taxon>
    </lineage>
</organism>
<name>A0AA40KYH2_9HYME</name>
<evidence type="ECO:0000313" key="1">
    <source>
        <dbReference type="EMBL" id="KAK1137884.1"/>
    </source>
</evidence>
<protein>
    <submittedName>
        <fullName evidence="1">Uncharacterized protein</fullName>
    </submittedName>
</protein>
<accession>A0AA40KYH2</accession>
<keyword evidence="2" id="KW-1185">Reference proteome</keyword>
<reference evidence="1" key="1">
    <citation type="submission" date="2021-10" db="EMBL/GenBank/DDBJ databases">
        <title>Melipona bicolor Genome sequencing and assembly.</title>
        <authorList>
            <person name="Araujo N.S."/>
            <person name="Arias M.C."/>
        </authorList>
    </citation>
    <scope>NUCLEOTIDE SEQUENCE</scope>
    <source>
        <strain evidence="1">USP_2M_L1-L4_2017</strain>
        <tissue evidence="1">Whole body</tissue>
    </source>
</reference>
<sequence length="69" mass="7456">MEHLKNLMQVDLKSIPRTISAFGNDLNNDDVACVSGENPAAMQHGGCGSLRATSLVLIVVTMLFPPLFR</sequence>
<gene>
    <name evidence="1" type="ORF">K0M31_002378</name>
</gene>
<evidence type="ECO:0000313" key="2">
    <source>
        <dbReference type="Proteomes" id="UP001177670"/>
    </source>
</evidence>
<dbReference type="EMBL" id="JAHYIQ010000001">
    <property type="protein sequence ID" value="KAK1137884.1"/>
    <property type="molecule type" value="Genomic_DNA"/>
</dbReference>
<dbReference type="AlphaFoldDB" id="A0AA40KYH2"/>